<dbReference type="InterPro" id="IPR001054">
    <property type="entry name" value="A/G_cyclase"/>
</dbReference>
<dbReference type="PANTHER" id="PTHR11920:SF335">
    <property type="entry name" value="GUANYLATE CYCLASE"/>
    <property type="match status" value="1"/>
</dbReference>
<keyword evidence="2 7" id="KW-0812">Transmembrane</keyword>
<evidence type="ECO:0000256" key="1">
    <source>
        <dbReference type="ARBA" id="ARBA00004370"/>
    </source>
</evidence>
<comment type="caution">
    <text evidence="9">The sequence shown here is derived from an EMBL/GenBank/DDBJ whole genome shotgun (WGS) entry which is preliminary data.</text>
</comment>
<protein>
    <recommendedName>
        <fullName evidence="8">Guanylate cyclase domain-containing protein</fullName>
    </recommendedName>
</protein>
<dbReference type="SMART" id="SM00044">
    <property type="entry name" value="CYCc"/>
    <property type="match status" value="1"/>
</dbReference>
<feature type="transmembrane region" description="Helical" evidence="7">
    <location>
        <begin position="167"/>
        <end position="189"/>
    </location>
</feature>
<dbReference type="PROSITE" id="PS50125">
    <property type="entry name" value="GUANYLATE_CYCLASE_2"/>
    <property type="match status" value="1"/>
</dbReference>
<feature type="transmembrane region" description="Helical" evidence="7">
    <location>
        <begin position="337"/>
        <end position="358"/>
    </location>
</feature>
<feature type="transmembrane region" description="Helical" evidence="7">
    <location>
        <begin position="279"/>
        <end position="298"/>
    </location>
</feature>
<feature type="transmembrane region" description="Helical" evidence="7">
    <location>
        <begin position="131"/>
        <end position="155"/>
    </location>
</feature>
<feature type="transmembrane region" description="Helical" evidence="7">
    <location>
        <begin position="106"/>
        <end position="125"/>
    </location>
</feature>
<keyword evidence="5 7" id="KW-0472">Membrane</keyword>
<dbReference type="Gene3D" id="3.30.70.1230">
    <property type="entry name" value="Nucleotide cyclase"/>
    <property type="match status" value="1"/>
</dbReference>
<reference evidence="9 10" key="1">
    <citation type="submission" date="2024-04" db="EMBL/GenBank/DDBJ databases">
        <title>Tritrichomonas musculus Genome.</title>
        <authorList>
            <person name="Alves-Ferreira E."/>
            <person name="Grigg M."/>
            <person name="Lorenzi H."/>
            <person name="Galac M."/>
        </authorList>
    </citation>
    <scope>NUCLEOTIDE SEQUENCE [LARGE SCALE GENOMIC DNA]</scope>
    <source>
        <strain evidence="9 10">EAF2021</strain>
    </source>
</reference>
<feature type="domain" description="Guanylate cyclase" evidence="8">
    <location>
        <begin position="1428"/>
        <end position="1560"/>
    </location>
</feature>
<dbReference type="InterPro" id="IPR029787">
    <property type="entry name" value="Nucleotide_cyclase"/>
</dbReference>
<proteinExistence type="predicted"/>
<feature type="transmembrane region" description="Helical" evidence="7">
    <location>
        <begin position="883"/>
        <end position="909"/>
    </location>
</feature>
<dbReference type="Proteomes" id="UP001470230">
    <property type="component" value="Unassembled WGS sequence"/>
</dbReference>
<keyword evidence="4 7" id="KW-1133">Transmembrane helix</keyword>
<feature type="transmembrane region" description="Helical" evidence="7">
    <location>
        <begin position="985"/>
        <end position="1004"/>
    </location>
</feature>
<gene>
    <name evidence="9" type="ORF">M9Y10_026847</name>
</gene>
<dbReference type="PANTHER" id="PTHR11920">
    <property type="entry name" value="GUANYLYL CYCLASE"/>
    <property type="match status" value="1"/>
</dbReference>
<dbReference type="SUPFAM" id="SSF55073">
    <property type="entry name" value="Nucleotide cyclase"/>
    <property type="match status" value="1"/>
</dbReference>
<accession>A0ABR2H915</accession>
<evidence type="ECO:0000256" key="3">
    <source>
        <dbReference type="ARBA" id="ARBA00022741"/>
    </source>
</evidence>
<dbReference type="EMBL" id="JAPFFF010000040">
    <property type="protein sequence ID" value="KAK8841895.1"/>
    <property type="molecule type" value="Genomic_DNA"/>
</dbReference>
<sequence length="1608" mass="181390">MNPDGGATQMSITSTSTNEFSTDFNSGSKYGGLIQQRWTKVIRNMLFTFLSYMDSIVKTFSPLHAVVSIWRLLQLWGPSLCASYIIDNKNSRTLPSDIQYLWKKGIPRNVIGIFSILFHIVPSFVREKCSNILNIIFIAITAIFFIIWLSSATYLKKTAKLPNGLVIFINIMITSFITVISPIMLNLAGESLSRAIWGGENNENEDFGMVSTIVIVVLSVIACFVIFMTFRILICVSLIFRPFSLQAILPKPQSEINFCTYIVTFIMAIGSQLGKIPKLVLMGLSLVVYLLSIRVPFLSGTIINLTYRKAFLAASISSSINVIFFAIFIILDMQATQIILFVLVAIYAICYLISHFIIQRYINSKLYLLDLIVDDKTMIDTVATADKMAGLICTSMQYAHPTMNDWELFKVATERWPDSQTIWMLYAKFVAIYPEETNILAYIVRNIITHNLKGFTIKQMVAQTGTIQMQRECTLTSDLKRKLNVLSKTVTQTKTKLRHIWDLVIQGNIAEMDPAVDAGCSSVDQCKNDFLHALSQYPNNRFVARSYSRFILEVLGDQESFNDWREKTNSLKNGVLINQDLAHTLGIEALPLMLNHTNSANTMMSISPGESETISGFDVDIADGENTQAHFEQTKMIMEKIKGISIPSLNCAIIWSVILFLVVFIVIPIIMIIISKDFISDIRTPLDFLYHMAMVKNYNFMIPLWTHHFALEHMPDMQYPKTKTVFSPPDYTDIDMDAFGNLLDSREQAKYLCKECSNSLEAISQFHRYKPDDEYLKKARSILYDSVLVHHYYNLFTKNDTKFTYREMQLSLQTIMINNIVLISDFLKIDLKANPSAIYTTFNSPSVLNSFMSAHRLNVNITSVLDYTIRFITDLSHGTDRKYMLITIGVCISAGLIFIISLIVIIVFIGKNKATIYKCLTALPKNVVSSVSESLRILKKDGDGYVDSTRTSPDQENDVSKQEDSIMKMFATAGDSSSSLSKETIAFIFIYIFYTIFAVFLCYVTCDLMPKIAKSFEKNSPHIAHTLGISSAMMSIELSLNDGVVGTNGYGPAPKQFGAALVPSIVIFTRMLEYIDDFFTAYQNVKYGSQDNTIQPYGKFNEIIHSLNVDKFCHGKINETTTMRNAVDCINYEYQIMMFFNLVMKVAFPYITSYEKGDPIIFDPDEDIIQAIWYLTVKLYCEAFFPMFEEIIPTMNDKMNNVISVNIPYIIILIIVGFIALFIFIVLCFIIRKKLVFALSLLLNCNPIAVTSTTKIMEVLNGHFSNETKDLTNRDQIYYDSILMEMPNAIIVCDQNFKLIQSNRAFDRLFGKNKLEDGDDVKQFFTNSSIFVPNEAFNDFTITNNHECTLMIKQEDETIVHLQTNVLAVGSNYSITMSDVSQIVSYNQLIKEEKSKSDKLLASILPPNLVARVQAGEKKISFAVPSATILFMDIVEFTPWCASGTATGVMSILNLLYRYFDASLAQGKTLTKIKCIGDCYMAAGGIFSELNQPAVHAKEAVEFGLAAIDNVMQLNQEKNEKLQIRVGINTGGPVVAGVLGTEKPTFEIFGPAISMAQQMEHHGVPMKVHISRSVYELIYGGPIKIKERGQIEIKKGKVVTYLVEGKSE</sequence>
<evidence type="ECO:0000256" key="7">
    <source>
        <dbReference type="SAM" id="Phobius"/>
    </source>
</evidence>
<keyword evidence="10" id="KW-1185">Reference proteome</keyword>
<keyword evidence="6" id="KW-0456">Lyase</keyword>
<comment type="subcellular location">
    <subcellularLocation>
        <location evidence="1">Membrane</location>
    </subcellularLocation>
</comment>
<feature type="transmembrane region" description="Helical" evidence="7">
    <location>
        <begin position="209"/>
        <end position="234"/>
    </location>
</feature>
<feature type="transmembrane region" description="Helical" evidence="7">
    <location>
        <begin position="652"/>
        <end position="674"/>
    </location>
</feature>
<feature type="transmembrane region" description="Helical" evidence="7">
    <location>
        <begin position="1207"/>
        <end position="1231"/>
    </location>
</feature>
<organism evidence="9 10">
    <name type="scientific">Tritrichomonas musculus</name>
    <dbReference type="NCBI Taxonomy" id="1915356"/>
    <lineage>
        <taxon>Eukaryota</taxon>
        <taxon>Metamonada</taxon>
        <taxon>Parabasalia</taxon>
        <taxon>Tritrichomonadida</taxon>
        <taxon>Tritrichomonadidae</taxon>
        <taxon>Tritrichomonas</taxon>
    </lineage>
</organism>
<feature type="transmembrane region" description="Helical" evidence="7">
    <location>
        <begin position="255"/>
        <end position="273"/>
    </location>
</feature>
<evidence type="ECO:0000256" key="5">
    <source>
        <dbReference type="ARBA" id="ARBA00023136"/>
    </source>
</evidence>
<evidence type="ECO:0000259" key="8">
    <source>
        <dbReference type="PROSITE" id="PS50125"/>
    </source>
</evidence>
<evidence type="ECO:0000313" key="9">
    <source>
        <dbReference type="EMBL" id="KAK8841895.1"/>
    </source>
</evidence>
<evidence type="ECO:0000313" key="10">
    <source>
        <dbReference type="Proteomes" id="UP001470230"/>
    </source>
</evidence>
<evidence type="ECO:0000256" key="2">
    <source>
        <dbReference type="ARBA" id="ARBA00022692"/>
    </source>
</evidence>
<feature type="transmembrane region" description="Helical" evidence="7">
    <location>
        <begin position="310"/>
        <end position="331"/>
    </location>
</feature>
<dbReference type="Pfam" id="PF00211">
    <property type="entry name" value="Guanylate_cyc"/>
    <property type="match status" value="1"/>
</dbReference>
<evidence type="ECO:0000256" key="6">
    <source>
        <dbReference type="ARBA" id="ARBA00023239"/>
    </source>
</evidence>
<evidence type="ECO:0000256" key="4">
    <source>
        <dbReference type="ARBA" id="ARBA00022989"/>
    </source>
</evidence>
<dbReference type="InterPro" id="IPR050401">
    <property type="entry name" value="Cyclic_nucleotide_synthase"/>
</dbReference>
<keyword evidence="3" id="KW-0547">Nucleotide-binding</keyword>
<dbReference type="CDD" id="cd07302">
    <property type="entry name" value="CHD"/>
    <property type="match status" value="1"/>
</dbReference>
<name>A0ABR2H915_9EUKA</name>